<reference evidence="7 8" key="1">
    <citation type="journal article" date="2016" name="Nat. Commun.">
        <title>Thousands of microbial genomes shed light on interconnected biogeochemical processes in an aquifer system.</title>
        <authorList>
            <person name="Anantharaman K."/>
            <person name="Brown C.T."/>
            <person name="Hug L.A."/>
            <person name="Sharon I."/>
            <person name="Castelle C.J."/>
            <person name="Probst A.J."/>
            <person name="Thomas B.C."/>
            <person name="Singh A."/>
            <person name="Wilkins M.J."/>
            <person name="Karaoz U."/>
            <person name="Brodie E.L."/>
            <person name="Williams K.H."/>
            <person name="Hubbard S.S."/>
            <person name="Banfield J.F."/>
        </authorList>
    </citation>
    <scope>NUCLEOTIDE SEQUENCE [LARGE SCALE GENOMIC DNA]</scope>
</reference>
<evidence type="ECO:0000313" key="7">
    <source>
        <dbReference type="EMBL" id="OGM54305.1"/>
    </source>
</evidence>
<dbReference type="EMBL" id="MGGW01000015">
    <property type="protein sequence ID" value="OGM54305.1"/>
    <property type="molecule type" value="Genomic_DNA"/>
</dbReference>
<dbReference type="PANTHER" id="PTHR43758">
    <property type="entry name" value="7,8-DIHYDRO-8-OXOGUANINE TRIPHOSPHATASE"/>
    <property type="match status" value="1"/>
</dbReference>
<keyword evidence="3" id="KW-0479">Metal-binding</keyword>
<evidence type="ECO:0000256" key="2">
    <source>
        <dbReference type="ARBA" id="ARBA00005582"/>
    </source>
</evidence>
<comment type="similarity">
    <text evidence="2">Belongs to the Nudix hydrolase family.</text>
</comment>
<keyword evidence="5" id="KW-0460">Magnesium</keyword>
<dbReference type="GO" id="GO:0046872">
    <property type="term" value="F:metal ion binding"/>
    <property type="evidence" value="ECO:0007669"/>
    <property type="project" value="UniProtKB-KW"/>
</dbReference>
<dbReference type="Proteomes" id="UP000178603">
    <property type="component" value="Unassembled WGS sequence"/>
</dbReference>
<dbReference type="PROSITE" id="PS51462">
    <property type="entry name" value="NUDIX"/>
    <property type="match status" value="1"/>
</dbReference>
<dbReference type="PANTHER" id="PTHR43758:SF2">
    <property type="entry name" value="OXIDIZED PURINE NUCLEOSIDE TRIPHOSPHATE HYDROLASE"/>
    <property type="match status" value="1"/>
</dbReference>
<evidence type="ECO:0000256" key="4">
    <source>
        <dbReference type="ARBA" id="ARBA00022801"/>
    </source>
</evidence>
<accession>A0A1F8ASX3</accession>
<evidence type="ECO:0000256" key="1">
    <source>
        <dbReference type="ARBA" id="ARBA00001946"/>
    </source>
</evidence>
<dbReference type="InterPro" id="IPR015797">
    <property type="entry name" value="NUDIX_hydrolase-like_dom_sf"/>
</dbReference>
<dbReference type="InterPro" id="IPR000086">
    <property type="entry name" value="NUDIX_hydrolase_dom"/>
</dbReference>
<comment type="cofactor">
    <cofactor evidence="1">
        <name>Mg(2+)</name>
        <dbReference type="ChEBI" id="CHEBI:18420"/>
    </cofactor>
</comment>
<sequence length="160" mass="17931">MSRKRYTVVPRTLCFVFKGNQVLLLKASDEKDWSGMYDPIGGHIEKGEAIIESARREIKEESGLEISELQLKGIVHVSNFFGKNVMLFVVAGNYLIGDLTSSEEGDPEWVDVANLNNVKVFEDVEPIIRKILSLKPGEIFVGTSEFDGKDKLVSLDIRIN</sequence>
<gene>
    <name evidence="7" type="ORF">A3E44_03945</name>
</gene>
<proteinExistence type="inferred from homology"/>
<evidence type="ECO:0000313" key="8">
    <source>
        <dbReference type="Proteomes" id="UP000178603"/>
    </source>
</evidence>
<feature type="domain" description="Nudix hydrolase" evidence="6">
    <location>
        <begin position="7"/>
        <end position="132"/>
    </location>
</feature>
<dbReference type="Gene3D" id="3.90.79.10">
    <property type="entry name" value="Nucleoside Triphosphate Pyrophosphohydrolase"/>
    <property type="match status" value="1"/>
</dbReference>
<comment type="caution">
    <text evidence="7">The sequence shown here is derived from an EMBL/GenBank/DDBJ whole genome shotgun (WGS) entry which is preliminary data.</text>
</comment>
<evidence type="ECO:0000259" key="6">
    <source>
        <dbReference type="PROSITE" id="PS51462"/>
    </source>
</evidence>
<dbReference type="AlphaFoldDB" id="A0A1F8ASX3"/>
<dbReference type="Pfam" id="PF00293">
    <property type="entry name" value="NUDIX"/>
    <property type="match status" value="1"/>
</dbReference>
<dbReference type="SUPFAM" id="SSF55811">
    <property type="entry name" value="Nudix"/>
    <property type="match status" value="1"/>
</dbReference>
<evidence type="ECO:0000256" key="3">
    <source>
        <dbReference type="ARBA" id="ARBA00022723"/>
    </source>
</evidence>
<keyword evidence="4" id="KW-0378">Hydrolase</keyword>
<evidence type="ECO:0000256" key="5">
    <source>
        <dbReference type="ARBA" id="ARBA00022842"/>
    </source>
</evidence>
<dbReference type="GO" id="GO:0016818">
    <property type="term" value="F:hydrolase activity, acting on acid anhydrides, in phosphorus-containing anhydrides"/>
    <property type="evidence" value="ECO:0007669"/>
    <property type="project" value="TreeGrafter"/>
</dbReference>
<protein>
    <recommendedName>
        <fullName evidence="6">Nudix hydrolase domain-containing protein</fullName>
    </recommendedName>
</protein>
<name>A0A1F8ASX3_9BACT</name>
<organism evidence="7 8">
    <name type="scientific">Candidatus Woesebacteria bacterium RIFCSPHIGHO2_12_FULL_41_24</name>
    <dbReference type="NCBI Taxonomy" id="1802510"/>
    <lineage>
        <taxon>Bacteria</taxon>
        <taxon>Candidatus Woeseibacteriota</taxon>
    </lineage>
</organism>
<dbReference type="GO" id="GO:0005737">
    <property type="term" value="C:cytoplasm"/>
    <property type="evidence" value="ECO:0007669"/>
    <property type="project" value="TreeGrafter"/>
</dbReference>